<comment type="caution">
    <text evidence="1">The sequence shown here is derived from an EMBL/GenBank/DDBJ whole genome shotgun (WGS) entry which is preliminary data.</text>
</comment>
<proteinExistence type="predicted"/>
<organism evidence="1 2">
    <name type="scientific">Austropuccinia psidii MF-1</name>
    <dbReference type="NCBI Taxonomy" id="1389203"/>
    <lineage>
        <taxon>Eukaryota</taxon>
        <taxon>Fungi</taxon>
        <taxon>Dikarya</taxon>
        <taxon>Basidiomycota</taxon>
        <taxon>Pucciniomycotina</taxon>
        <taxon>Pucciniomycetes</taxon>
        <taxon>Pucciniales</taxon>
        <taxon>Sphaerophragmiaceae</taxon>
        <taxon>Austropuccinia</taxon>
    </lineage>
</organism>
<protein>
    <submittedName>
        <fullName evidence="1">Uncharacterized protein</fullName>
    </submittedName>
</protein>
<dbReference type="EMBL" id="AVOT02027267">
    <property type="protein sequence ID" value="MBW0519263.1"/>
    <property type="molecule type" value="Genomic_DNA"/>
</dbReference>
<evidence type="ECO:0000313" key="2">
    <source>
        <dbReference type="Proteomes" id="UP000765509"/>
    </source>
</evidence>
<dbReference type="AlphaFoldDB" id="A0A9Q3HW37"/>
<dbReference type="Proteomes" id="UP000765509">
    <property type="component" value="Unassembled WGS sequence"/>
</dbReference>
<gene>
    <name evidence="1" type="ORF">O181_058978</name>
</gene>
<sequence>MGRLAVLLSTYDKTPNLGKVIAALEVCTRQDKVKKILTNSTSKLQAMDFYHLNLKGGHGMSKINTDGSCSEDTVHPSAFCVIIKGTCYLCKQPGNLARIFPRGMKTAQPTCQPVTQNQITSMTAKYHKSMV</sequence>
<name>A0A9Q3HW37_9BASI</name>
<accession>A0A9Q3HW37</accession>
<evidence type="ECO:0000313" key="1">
    <source>
        <dbReference type="EMBL" id="MBW0519263.1"/>
    </source>
</evidence>
<reference evidence="1" key="1">
    <citation type="submission" date="2021-03" db="EMBL/GenBank/DDBJ databases">
        <title>Draft genome sequence of rust myrtle Austropuccinia psidii MF-1, a brazilian biotype.</title>
        <authorList>
            <person name="Quecine M.C."/>
            <person name="Pachon D.M.R."/>
            <person name="Bonatelli M.L."/>
            <person name="Correr F.H."/>
            <person name="Franceschini L.M."/>
            <person name="Leite T.F."/>
            <person name="Margarido G.R.A."/>
            <person name="Almeida C.A."/>
            <person name="Ferrarezi J.A."/>
            <person name="Labate C.A."/>
        </authorList>
    </citation>
    <scope>NUCLEOTIDE SEQUENCE</scope>
    <source>
        <strain evidence="1">MF-1</strain>
    </source>
</reference>
<keyword evidence="2" id="KW-1185">Reference proteome</keyword>